<proteinExistence type="predicted"/>
<feature type="non-terminal residue" evidence="1">
    <location>
        <position position="75"/>
    </location>
</feature>
<sequence>MISMARKQIQSAKISSLGPQNCKTRLVPLFRNQNHLRVNKFNDTPGTYTFGKGVIRNPKFDSPTEETGSALVRKT</sequence>
<name>A0A564Y9S2_HYMDI</name>
<dbReference type="AlphaFoldDB" id="A0A564Y9S2"/>
<dbReference type="Proteomes" id="UP000321570">
    <property type="component" value="Unassembled WGS sequence"/>
</dbReference>
<reference evidence="1 2" key="1">
    <citation type="submission" date="2019-07" db="EMBL/GenBank/DDBJ databases">
        <authorList>
            <person name="Jastrzebski P J."/>
            <person name="Paukszto L."/>
            <person name="Jastrzebski P J."/>
        </authorList>
    </citation>
    <scope>NUCLEOTIDE SEQUENCE [LARGE SCALE GENOMIC DNA]</scope>
    <source>
        <strain evidence="1 2">WMS-il1</strain>
    </source>
</reference>
<protein>
    <submittedName>
        <fullName evidence="1">Uncharacterized protein</fullName>
    </submittedName>
</protein>
<dbReference type="EMBL" id="CABIJS010000122">
    <property type="protein sequence ID" value="VUZ44035.1"/>
    <property type="molecule type" value="Genomic_DNA"/>
</dbReference>
<evidence type="ECO:0000313" key="1">
    <source>
        <dbReference type="EMBL" id="VUZ44035.1"/>
    </source>
</evidence>
<evidence type="ECO:0000313" key="2">
    <source>
        <dbReference type="Proteomes" id="UP000321570"/>
    </source>
</evidence>
<accession>A0A564Y9S2</accession>
<gene>
    <name evidence="1" type="ORF">WMSIL1_LOCUS4233</name>
</gene>
<organism evidence="1 2">
    <name type="scientific">Hymenolepis diminuta</name>
    <name type="common">Rat tapeworm</name>
    <dbReference type="NCBI Taxonomy" id="6216"/>
    <lineage>
        <taxon>Eukaryota</taxon>
        <taxon>Metazoa</taxon>
        <taxon>Spiralia</taxon>
        <taxon>Lophotrochozoa</taxon>
        <taxon>Platyhelminthes</taxon>
        <taxon>Cestoda</taxon>
        <taxon>Eucestoda</taxon>
        <taxon>Cyclophyllidea</taxon>
        <taxon>Hymenolepididae</taxon>
        <taxon>Hymenolepis</taxon>
    </lineage>
</organism>
<keyword evidence="2" id="KW-1185">Reference proteome</keyword>